<dbReference type="AlphaFoldDB" id="A0A6C0BJ57"/>
<dbReference type="GO" id="GO:0016757">
    <property type="term" value="F:glycosyltransferase activity"/>
    <property type="evidence" value="ECO:0007669"/>
    <property type="project" value="InterPro"/>
</dbReference>
<dbReference type="CDD" id="cd03801">
    <property type="entry name" value="GT4_PimA-like"/>
    <property type="match status" value="1"/>
</dbReference>
<feature type="domain" description="Glycosyl transferase family 1" evidence="1">
    <location>
        <begin position="231"/>
        <end position="385"/>
    </location>
</feature>
<dbReference type="SUPFAM" id="SSF53756">
    <property type="entry name" value="UDP-Glycosyltransferase/glycogen phosphorylase"/>
    <property type="match status" value="1"/>
</dbReference>
<dbReference type="Gene3D" id="3.40.50.2000">
    <property type="entry name" value="Glycogen Phosphorylase B"/>
    <property type="match status" value="1"/>
</dbReference>
<evidence type="ECO:0000259" key="1">
    <source>
        <dbReference type="Pfam" id="PF00534"/>
    </source>
</evidence>
<protein>
    <recommendedName>
        <fullName evidence="1">Glycosyl transferase family 1 domain-containing protein</fullName>
    </recommendedName>
</protein>
<dbReference type="Gene3D" id="3.40.50.11930">
    <property type="match status" value="1"/>
</dbReference>
<dbReference type="PANTHER" id="PTHR45947:SF3">
    <property type="entry name" value="SULFOQUINOVOSYL TRANSFERASE SQD2"/>
    <property type="match status" value="1"/>
</dbReference>
<dbReference type="Pfam" id="PF00534">
    <property type="entry name" value="Glycos_transf_1"/>
    <property type="match status" value="1"/>
</dbReference>
<proteinExistence type="predicted"/>
<sequence length="459" mass="52130">MSNDGPAYLRSLESQLTLNTIGFGNMFTSSSMATATIKLPSDVKQPDTKKLSFMLVSTHLQQFTGYSKVSHNLVNELAKQPWLQLTHFGFQKFPQAPPDFRGYPPNVDVIDAAALEKPAAQGFGFTALPDVIRKKSPDVILIYNDMSIVARFTEEIRKSGIPRNFKIWVYCDQVYTTQLQAYLDILNRDADRVFAFTPYWKKCLKDQGITRSIDIILHGFDSKKFFPVPKELVRKQLNLPPEMFLFLNLNRNQPRKRYDILIMAFVELVVKYPTKPVFMLCICDKGEKGGWPLLEIYKRELELRGVNVEQFGGRLMLTTQDMTFRDEDINMFYNAADVGVSTSDGEGFGLCQFEQMGIGIPQVVPDLGGFKEFCTPENTVLVKPKVRYYLPTAFSPVGGEAFACDPHDVCLGMEEYVLNSEKKEAHGKAAKSTVLGYTWERAIVPLLKRLKQELDDKEE</sequence>
<organism evidence="2">
    <name type="scientific">viral metagenome</name>
    <dbReference type="NCBI Taxonomy" id="1070528"/>
    <lineage>
        <taxon>unclassified sequences</taxon>
        <taxon>metagenomes</taxon>
        <taxon>organismal metagenomes</taxon>
    </lineage>
</organism>
<dbReference type="InterPro" id="IPR001296">
    <property type="entry name" value="Glyco_trans_1"/>
</dbReference>
<reference evidence="2" key="1">
    <citation type="journal article" date="2020" name="Nature">
        <title>Giant virus diversity and host interactions through global metagenomics.</title>
        <authorList>
            <person name="Schulz F."/>
            <person name="Roux S."/>
            <person name="Paez-Espino D."/>
            <person name="Jungbluth S."/>
            <person name="Walsh D.A."/>
            <person name="Denef V.J."/>
            <person name="McMahon K.D."/>
            <person name="Konstantinidis K.T."/>
            <person name="Eloe-Fadrosh E.A."/>
            <person name="Kyrpides N.C."/>
            <person name="Woyke T."/>
        </authorList>
    </citation>
    <scope>NUCLEOTIDE SEQUENCE</scope>
    <source>
        <strain evidence="2">GVMAG-M-3300013285-6</strain>
    </source>
</reference>
<dbReference type="EMBL" id="MN739173">
    <property type="protein sequence ID" value="QHS92206.1"/>
    <property type="molecule type" value="Genomic_DNA"/>
</dbReference>
<evidence type="ECO:0000313" key="2">
    <source>
        <dbReference type="EMBL" id="QHS92206.1"/>
    </source>
</evidence>
<accession>A0A6C0BJ57</accession>
<name>A0A6C0BJ57_9ZZZZ</name>
<dbReference type="PANTHER" id="PTHR45947">
    <property type="entry name" value="SULFOQUINOVOSYL TRANSFERASE SQD2"/>
    <property type="match status" value="1"/>
</dbReference>
<dbReference type="InterPro" id="IPR050194">
    <property type="entry name" value="Glycosyltransferase_grp1"/>
</dbReference>